<comment type="caution">
    <text evidence="2">The sequence shown here is derived from an EMBL/GenBank/DDBJ whole genome shotgun (WGS) entry which is preliminary data.</text>
</comment>
<sequence length="85" mass="10115">MDEMRIDEKEIVKQDNTDFEVNADEAGSVPENRCYTVEDLEAILMISKRSVYNLLKKKEFRWIRVGRSGYRISRKSFDEWLNHTA</sequence>
<proteinExistence type="predicted"/>
<dbReference type="EMBL" id="VUMV01000008">
    <property type="protein sequence ID" value="MST82759.1"/>
    <property type="molecule type" value="Genomic_DNA"/>
</dbReference>
<accession>A0A7X2P9M6</accession>
<reference evidence="2 3" key="1">
    <citation type="submission" date="2019-08" db="EMBL/GenBank/DDBJ databases">
        <title>In-depth cultivation of the pig gut microbiome towards novel bacterial diversity and tailored functional studies.</title>
        <authorList>
            <person name="Wylensek D."/>
            <person name="Hitch T.C.A."/>
            <person name="Clavel T."/>
        </authorList>
    </citation>
    <scope>NUCLEOTIDE SEQUENCE [LARGE SCALE GENOMIC DNA]</scope>
    <source>
        <strain evidence="2 3">Oil+RF-744-WCA-WT-13</strain>
    </source>
</reference>
<gene>
    <name evidence="2" type="ORF">FYJ60_10580</name>
</gene>
<name>A0A7X2P9M6_9FIRM</name>
<organism evidence="2 3">
    <name type="scientific">Bilifractor porci</name>
    <dbReference type="NCBI Taxonomy" id="2606636"/>
    <lineage>
        <taxon>Bacteria</taxon>
        <taxon>Bacillati</taxon>
        <taxon>Bacillota</taxon>
        <taxon>Clostridia</taxon>
        <taxon>Lachnospirales</taxon>
        <taxon>Lachnospiraceae</taxon>
        <taxon>Bilifractor</taxon>
    </lineage>
</organism>
<keyword evidence="3" id="KW-1185">Reference proteome</keyword>
<feature type="domain" description="Helix-turn-helix" evidence="1">
    <location>
        <begin position="35"/>
        <end position="82"/>
    </location>
</feature>
<dbReference type="Proteomes" id="UP000466864">
    <property type="component" value="Unassembled WGS sequence"/>
</dbReference>
<dbReference type="AlphaFoldDB" id="A0A7X2P9M6"/>
<evidence type="ECO:0000259" key="1">
    <source>
        <dbReference type="Pfam" id="PF12728"/>
    </source>
</evidence>
<dbReference type="NCBIfam" id="TIGR01764">
    <property type="entry name" value="excise"/>
    <property type="match status" value="1"/>
</dbReference>
<evidence type="ECO:0000313" key="3">
    <source>
        <dbReference type="Proteomes" id="UP000466864"/>
    </source>
</evidence>
<dbReference type="GO" id="GO:0003677">
    <property type="term" value="F:DNA binding"/>
    <property type="evidence" value="ECO:0007669"/>
    <property type="project" value="InterPro"/>
</dbReference>
<dbReference type="InterPro" id="IPR010093">
    <property type="entry name" value="SinI_DNA-bd"/>
</dbReference>
<evidence type="ECO:0000313" key="2">
    <source>
        <dbReference type="EMBL" id="MST82759.1"/>
    </source>
</evidence>
<dbReference type="InterPro" id="IPR041657">
    <property type="entry name" value="HTH_17"/>
</dbReference>
<protein>
    <submittedName>
        <fullName evidence="2">Helix-turn-helix domain-containing protein</fullName>
    </submittedName>
</protein>
<dbReference type="Pfam" id="PF12728">
    <property type="entry name" value="HTH_17"/>
    <property type="match status" value="1"/>
</dbReference>